<evidence type="ECO:0000256" key="4">
    <source>
        <dbReference type="ARBA" id="ARBA00022833"/>
    </source>
</evidence>
<feature type="binding site" evidence="7">
    <location>
        <position position="44"/>
    </location>
    <ligand>
        <name>Zn(2+)</name>
        <dbReference type="ChEBI" id="CHEBI:29105"/>
    </ligand>
</feature>
<dbReference type="SMART" id="SM00947">
    <property type="entry name" value="Pro_CA"/>
    <property type="match status" value="1"/>
</dbReference>
<dbReference type="STRING" id="1774968.AUC68_15045"/>
<protein>
    <recommendedName>
        <fullName evidence="2">carbonic anhydrase</fullName>
        <ecNumber evidence="2">4.2.1.1</ecNumber>
    </recommendedName>
</protein>
<proteinExistence type="inferred from homology"/>
<name>A0A1E3W446_9HYPH</name>
<evidence type="ECO:0000313" key="9">
    <source>
        <dbReference type="Proteomes" id="UP000094501"/>
    </source>
</evidence>
<feature type="binding site" evidence="7">
    <location>
        <position position="42"/>
    </location>
    <ligand>
        <name>Zn(2+)</name>
        <dbReference type="ChEBI" id="CHEBI:29105"/>
    </ligand>
</feature>
<comment type="similarity">
    <text evidence="1">Belongs to the beta-class carbonic anhydrase family.</text>
</comment>
<dbReference type="GO" id="GO:0004089">
    <property type="term" value="F:carbonate dehydratase activity"/>
    <property type="evidence" value="ECO:0007669"/>
    <property type="project" value="UniProtKB-EC"/>
</dbReference>
<dbReference type="Pfam" id="PF00484">
    <property type="entry name" value="Pro_CA"/>
    <property type="match status" value="1"/>
</dbReference>
<sequence>MLSKSLLDGYWRFRRENHAADKGRYEQLAKLGQAPTALVIACCDSRVDVSAIFDAGPGDLFIVRNVANLVPPFEPDGRFHGTSAAVEYGAEVLNVPNIIVLGHSHCGGIAAYREKLQGKPDGTNFIGTWLTQLDGLEVKDEDIRTFGQETAFELAGIRQSLANLRMFDTVRDREAEGILALHGLHFDIGSGLILAHDPETDAFAPLPETVEA</sequence>
<comment type="caution">
    <text evidence="8">The sequence shown here is derived from an EMBL/GenBank/DDBJ whole genome shotgun (WGS) entry which is preliminary data.</text>
</comment>
<dbReference type="RefSeq" id="WP_069436462.1">
    <property type="nucleotide sequence ID" value="NZ_LPWG01000005.1"/>
</dbReference>
<evidence type="ECO:0000313" key="8">
    <source>
        <dbReference type="EMBL" id="ODS00561.1"/>
    </source>
</evidence>
<evidence type="ECO:0000256" key="5">
    <source>
        <dbReference type="ARBA" id="ARBA00023239"/>
    </source>
</evidence>
<dbReference type="EC" id="4.2.1.1" evidence="2"/>
<dbReference type="OrthoDB" id="9797527at2"/>
<keyword evidence="4 7" id="KW-0862">Zinc</keyword>
<dbReference type="Gene3D" id="3.40.1050.10">
    <property type="entry name" value="Carbonic anhydrase"/>
    <property type="match status" value="1"/>
</dbReference>
<comment type="catalytic activity">
    <reaction evidence="6">
        <text>hydrogencarbonate + H(+) = CO2 + H2O</text>
        <dbReference type="Rhea" id="RHEA:10748"/>
        <dbReference type="ChEBI" id="CHEBI:15377"/>
        <dbReference type="ChEBI" id="CHEBI:15378"/>
        <dbReference type="ChEBI" id="CHEBI:16526"/>
        <dbReference type="ChEBI" id="CHEBI:17544"/>
        <dbReference type="EC" id="4.2.1.1"/>
    </reaction>
</comment>
<comment type="cofactor">
    <cofactor evidence="7">
        <name>Zn(2+)</name>
        <dbReference type="ChEBI" id="CHEBI:29105"/>
    </cofactor>
    <text evidence="7">Binds 1 zinc ion per subunit.</text>
</comment>
<dbReference type="PANTHER" id="PTHR11002:SF76">
    <property type="entry name" value="CARBONIC ANHYDRASE"/>
    <property type="match status" value="1"/>
</dbReference>
<feature type="binding site" evidence="7">
    <location>
        <position position="106"/>
    </location>
    <ligand>
        <name>Zn(2+)</name>
        <dbReference type="ChEBI" id="CHEBI:29105"/>
    </ligand>
</feature>
<dbReference type="GO" id="GO:0008270">
    <property type="term" value="F:zinc ion binding"/>
    <property type="evidence" value="ECO:0007669"/>
    <property type="project" value="InterPro"/>
</dbReference>
<dbReference type="InterPro" id="IPR036874">
    <property type="entry name" value="Carbonic_anhydrase_sf"/>
</dbReference>
<dbReference type="InterPro" id="IPR001765">
    <property type="entry name" value="Carbonic_anhydrase"/>
</dbReference>
<organism evidence="8 9">
    <name type="scientific">Methyloceanibacter methanicus</name>
    <dbReference type="NCBI Taxonomy" id="1774968"/>
    <lineage>
        <taxon>Bacteria</taxon>
        <taxon>Pseudomonadati</taxon>
        <taxon>Pseudomonadota</taxon>
        <taxon>Alphaproteobacteria</taxon>
        <taxon>Hyphomicrobiales</taxon>
        <taxon>Hyphomicrobiaceae</taxon>
        <taxon>Methyloceanibacter</taxon>
    </lineage>
</organism>
<dbReference type="Proteomes" id="UP000094501">
    <property type="component" value="Unassembled WGS sequence"/>
</dbReference>
<evidence type="ECO:0000256" key="3">
    <source>
        <dbReference type="ARBA" id="ARBA00022723"/>
    </source>
</evidence>
<dbReference type="EMBL" id="LPWG01000005">
    <property type="protein sequence ID" value="ODS00561.1"/>
    <property type="molecule type" value="Genomic_DNA"/>
</dbReference>
<accession>A0A1E3W446</accession>
<keyword evidence="9" id="KW-1185">Reference proteome</keyword>
<dbReference type="SUPFAM" id="SSF53056">
    <property type="entry name" value="beta-carbonic anhydrase, cab"/>
    <property type="match status" value="1"/>
</dbReference>
<feature type="binding site" evidence="7">
    <location>
        <position position="103"/>
    </location>
    <ligand>
        <name>Zn(2+)</name>
        <dbReference type="ChEBI" id="CHEBI:29105"/>
    </ligand>
</feature>
<dbReference type="PANTHER" id="PTHR11002">
    <property type="entry name" value="CARBONIC ANHYDRASE"/>
    <property type="match status" value="1"/>
</dbReference>
<dbReference type="AlphaFoldDB" id="A0A1E3W446"/>
<reference evidence="8 9" key="1">
    <citation type="journal article" date="2016" name="Environ. Microbiol.">
        <title>New Methyloceanibacter diversity from North Sea sediments includes methanotroph containing solely the soluble methane monooxygenase.</title>
        <authorList>
            <person name="Vekeman B."/>
            <person name="Kerckhof F.M."/>
            <person name="Cremers G."/>
            <person name="de Vos P."/>
            <person name="Vandamme P."/>
            <person name="Boon N."/>
            <person name="Op den Camp H.J."/>
            <person name="Heylen K."/>
        </authorList>
    </citation>
    <scope>NUCLEOTIDE SEQUENCE [LARGE SCALE GENOMIC DNA]</scope>
    <source>
        <strain evidence="8 9">R-67174</strain>
    </source>
</reference>
<gene>
    <name evidence="8" type="ORF">AUC68_15045</name>
</gene>
<keyword evidence="5" id="KW-0456">Lyase</keyword>
<keyword evidence="3 7" id="KW-0479">Metal-binding</keyword>
<evidence type="ECO:0000256" key="6">
    <source>
        <dbReference type="ARBA" id="ARBA00048348"/>
    </source>
</evidence>
<evidence type="ECO:0000256" key="1">
    <source>
        <dbReference type="ARBA" id="ARBA00006217"/>
    </source>
</evidence>
<evidence type="ECO:0000256" key="7">
    <source>
        <dbReference type="PIRSR" id="PIRSR601765-1"/>
    </source>
</evidence>
<evidence type="ECO:0000256" key="2">
    <source>
        <dbReference type="ARBA" id="ARBA00012925"/>
    </source>
</evidence>